<dbReference type="PANTHER" id="PTHR24243:SF233">
    <property type="entry name" value="THYROTROPIN-RELEASING HORMONE RECEPTOR"/>
    <property type="match status" value="1"/>
</dbReference>
<feature type="domain" description="G-protein coupled receptors family 1 profile" evidence="10">
    <location>
        <begin position="41"/>
        <end position="303"/>
    </location>
</feature>
<evidence type="ECO:0000256" key="4">
    <source>
        <dbReference type="ARBA" id="ARBA00023040"/>
    </source>
</evidence>
<name>A0AAN8JU76_PATCE</name>
<dbReference type="PROSITE" id="PS00237">
    <property type="entry name" value="G_PROTEIN_RECEP_F1_1"/>
    <property type="match status" value="1"/>
</dbReference>
<sequence length="328" mass="37765">MEENSSLQLNSSDYYDTNYDTIEYVITTYVYKIVYVIGLLGNIFAVIVWSRARVKSSPVKYFIAISVADTLVLLTHALENIHQLNIQGLCQVVHLLFLAVQCFAILLVLGLSTERYIEICHPLGGDKLLTVCRTRRTIVFMAALSIVCSFMEGYIWHVDEHNMCAHRANIPSRILWIYGMCVLGILFMLPIFAILIINISVLCKVRRRRRTHSVAYSTSMVPEKLSINAAFLAISLWLAVSELCYAIVHLIQYFVNTHSDFFWNVSNLKPRPGQWHTYNSNSVPLLLADLVTLASYSVNFICFVLTSYTFRKEIRHLFRKKRRHRGRL</sequence>
<keyword evidence="4 8" id="KW-0297">G-protein coupled receptor</keyword>
<evidence type="ECO:0000256" key="9">
    <source>
        <dbReference type="SAM" id="Phobius"/>
    </source>
</evidence>
<feature type="transmembrane region" description="Helical" evidence="9">
    <location>
        <begin position="61"/>
        <end position="78"/>
    </location>
</feature>
<dbReference type="SUPFAM" id="SSF81321">
    <property type="entry name" value="Family A G protein-coupled receptor-like"/>
    <property type="match status" value="1"/>
</dbReference>
<evidence type="ECO:0000256" key="7">
    <source>
        <dbReference type="ARBA" id="ARBA00023224"/>
    </source>
</evidence>
<dbReference type="InterPro" id="IPR000276">
    <property type="entry name" value="GPCR_Rhodpsn"/>
</dbReference>
<evidence type="ECO:0000259" key="10">
    <source>
        <dbReference type="PROSITE" id="PS50262"/>
    </source>
</evidence>
<dbReference type="EMBL" id="JAZGQO010000006">
    <property type="protein sequence ID" value="KAK6185447.1"/>
    <property type="molecule type" value="Genomic_DNA"/>
</dbReference>
<dbReference type="Pfam" id="PF00001">
    <property type="entry name" value="7tm_1"/>
    <property type="match status" value="1"/>
</dbReference>
<keyword evidence="7 8" id="KW-0807">Transducer</keyword>
<feature type="transmembrane region" description="Helical" evidence="9">
    <location>
        <begin position="84"/>
        <end position="109"/>
    </location>
</feature>
<evidence type="ECO:0000256" key="5">
    <source>
        <dbReference type="ARBA" id="ARBA00023136"/>
    </source>
</evidence>
<dbReference type="PROSITE" id="PS50262">
    <property type="entry name" value="G_PROTEIN_RECEP_F1_2"/>
    <property type="match status" value="1"/>
</dbReference>
<dbReference type="PRINTS" id="PR00237">
    <property type="entry name" value="GPCRRHODOPSN"/>
</dbReference>
<dbReference type="GO" id="GO:0004930">
    <property type="term" value="F:G protein-coupled receptor activity"/>
    <property type="evidence" value="ECO:0007669"/>
    <property type="project" value="UniProtKB-KW"/>
</dbReference>
<evidence type="ECO:0000313" key="11">
    <source>
        <dbReference type="EMBL" id="KAK6185447.1"/>
    </source>
</evidence>
<dbReference type="InterPro" id="IPR017452">
    <property type="entry name" value="GPCR_Rhodpsn_7TM"/>
</dbReference>
<evidence type="ECO:0000313" key="12">
    <source>
        <dbReference type="Proteomes" id="UP001347796"/>
    </source>
</evidence>
<dbReference type="Gene3D" id="1.20.1070.10">
    <property type="entry name" value="Rhodopsin 7-helix transmembrane proteins"/>
    <property type="match status" value="1"/>
</dbReference>
<dbReference type="PANTHER" id="PTHR24243">
    <property type="entry name" value="G-PROTEIN COUPLED RECEPTOR"/>
    <property type="match status" value="1"/>
</dbReference>
<protein>
    <recommendedName>
        <fullName evidence="10">G-protein coupled receptors family 1 profile domain-containing protein</fullName>
    </recommendedName>
</protein>
<feature type="transmembrane region" description="Helical" evidence="9">
    <location>
        <begin position="285"/>
        <end position="310"/>
    </location>
</feature>
<comment type="similarity">
    <text evidence="8">Belongs to the G-protein coupled receptor 1 family.</text>
</comment>
<evidence type="ECO:0000256" key="3">
    <source>
        <dbReference type="ARBA" id="ARBA00022989"/>
    </source>
</evidence>
<comment type="subcellular location">
    <subcellularLocation>
        <location evidence="1">Membrane</location>
        <topology evidence="1">Multi-pass membrane protein</topology>
    </subcellularLocation>
</comment>
<dbReference type="Proteomes" id="UP001347796">
    <property type="component" value="Unassembled WGS sequence"/>
</dbReference>
<comment type="caution">
    <text evidence="11">The sequence shown here is derived from an EMBL/GenBank/DDBJ whole genome shotgun (WGS) entry which is preliminary data.</text>
</comment>
<feature type="transmembrane region" description="Helical" evidence="9">
    <location>
        <begin position="229"/>
        <end position="255"/>
    </location>
</feature>
<keyword evidence="6 8" id="KW-0675">Receptor</keyword>
<accession>A0AAN8JU76</accession>
<organism evidence="11 12">
    <name type="scientific">Patella caerulea</name>
    <name type="common">Rayed Mediterranean limpet</name>
    <dbReference type="NCBI Taxonomy" id="87958"/>
    <lineage>
        <taxon>Eukaryota</taxon>
        <taxon>Metazoa</taxon>
        <taxon>Spiralia</taxon>
        <taxon>Lophotrochozoa</taxon>
        <taxon>Mollusca</taxon>
        <taxon>Gastropoda</taxon>
        <taxon>Patellogastropoda</taxon>
        <taxon>Patelloidea</taxon>
        <taxon>Patellidae</taxon>
        <taxon>Patella</taxon>
    </lineage>
</organism>
<keyword evidence="12" id="KW-1185">Reference proteome</keyword>
<reference evidence="11 12" key="1">
    <citation type="submission" date="2024-01" db="EMBL/GenBank/DDBJ databases">
        <title>The genome of the rayed Mediterranean limpet Patella caerulea (Linnaeus, 1758).</title>
        <authorList>
            <person name="Anh-Thu Weber A."/>
            <person name="Halstead-Nussloch G."/>
        </authorList>
    </citation>
    <scope>NUCLEOTIDE SEQUENCE [LARGE SCALE GENOMIC DNA]</scope>
    <source>
        <strain evidence="11">AATW-2023a</strain>
        <tissue evidence="11">Whole specimen</tissue>
    </source>
</reference>
<evidence type="ECO:0000256" key="2">
    <source>
        <dbReference type="ARBA" id="ARBA00022692"/>
    </source>
</evidence>
<gene>
    <name evidence="11" type="ORF">SNE40_007678</name>
</gene>
<dbReference type="GO" id="GO:0005886">
    <property type="term" value="C:plasma membrane"/>
    <property type="evidence" value="ECO:0007669"/>
    <property type="project" value="TreeGrafter"/>
</dbReference>
<dbReference type="AlphaFoldDB" id="A0AAN8JU76"/>
<evidence type="ECO:0000256" key="8">
    <source>
        <dbReference type="RuleBase" id="RU000688"/>
    </source>
</evidence>
<keyword evidence="5 9" id="KW-0472">Membrane</keyword>
<evidence type="ECO:0000256" key="1">
    <source>
        <dbReference type="ARBA" id="ARBA00004141"/>
    </source>
</evidence>
<keyword evidence="3 9" id="KW-1133">Transmembrane helix</keyword>
<keyword evidence="2 8" id="KW-0812">Transmembrane</keyword>
<proteinExistence type="inferred from homology"/>
<feature type="transmembrane region" description="Helical" evidence="9">
    <location>
        <begin position="176"/>
        <end position="203"/>
    </location>
</feature>
<feature type="transmembrane region" description="Helical" evidence="9">
    <location>
        <begin position="29"/>
        <end position="49"/>
    </location>
</feature>
<evidence type="ECO:0000256" key="6">
    <source>
        <dbReference type="ARBA" id="ARBA00023170"/>
    </source>
</evidence>
<feature type="transmembrane region" description="Helical" evidence="9">
    <location>
        <begin position="137"/>
        <end position="156"/>
    </location>
</feature>